<accession>A0AAN7S7K9</accession>
<dbReference type="FunFam" id="1.20.1250.20:FF:000249">
    <property type="entry name" value="facilitated trehalose transporter Tret1"/>
    <property type="match status" value="1"/>
</dbReference>
<dbReference type="Pfam" id="PF00083">
    <property type="entry name" value="Sugar_tr"/>
    <property type="match status" value="1"/>
</dbReference>
<dbReference type="Proteomes" id="UP001353858">
    <property type="component" value="Unassembled WGS sequence"/>
</dbReference>
<reference evidence="9" key="1">
    <citation type="submission" date="2023-01" db="EMBL/GenBank/DDBJ databases">
        <title>Key to firefly adult light organ development and bioluminescence: homeobox transcription factors regulate luciferase expression and transportation to peroxisome.</title>
        <authorList>
            <person name="Fu X."/>
        </authorList>
    </citation>
    <scope>NUCLEOTIDE SEQUENCE [LARGE SCALE GENOMIC DNA]</scope>
</reference>
<evidence type="ECO:0000256" key="2">
    <source>
        <dbReference type="ARBA" id="ARBA00022692"/>
    </source>
</evidence>
<feature type="transmembrane region" description="Helical" evidence="6">
    <location>
        <begin position="359"/>
        <end position="379"/>
    </location>
</feature>
<keyword evidence="9" id="KW-1185">Reference proteome</keyword>
<feature type="transmembrane region" description="Helical" evidence="6">
    <location>
        <begin position="92"/>
        <end position="114"/>
    </location>
</feature>
<gene>
    <name evidence="8" type="ORF">RN001_011928</name>
</gene>
<feature type="transmembrane region" description="Helical" evidence="6">
    <location>
        <begin position="418"/>
        <end position="438"/>
    </location>
</feature>
<feature type="domain" description="Major facilitator superfamily (MFS) profile" evidence="7">
    <location>
        <begin position="47"/>
        <end position="476"/>
    </location>
</feature>
<dbReference type="GO" id="GO:0022857">
    <property type="term" value="F:transmembrane transporter activity"/>
    <property type="evidence" value="ECO:0007669"/>
    <property type="project" value="InterPro"/>
</dbReference>
<evidence type="ECO:0000256" key="3">
    <source>
        <dbReference type="ARBA" id="ARBA00022989"/>
    </source>
</evidence>
<dbReference type="EMBL" id="JARPUR010000005">
    <property type="protein sequence ID" value="KAK4875506.1"/>
    <property type="molecule type" value="Genomic_DNA"/>
</dbReference>
<name>A0AAN7S7K9_9COLE</name>
<dbReference type="InterPro" id="IPR020846">
    <property type="entry name" value="MFS_dom"/>
</dbReference>
<dbReference type="Gene3D" id="1.20.1250.20">
    <property type="entry name" value="MFS general substrate transporter like domains"/>
    <property type="match status" value="1"/>
</dbReference>
<protein>
    <recommendedName>
        <fullName evidence="7">Major facilitator superfamily (MFS) profile domain-containing protein</fullName>
    </recommendedName>
</protein>
<comment type="caution">
    <text evidence="8">The sequence shown here is derived from an EMBL/GenBank/DDBJ whole genome shotgun (WGS) entry which is preliminary data.</text>
</comment>
<evidence type="ECO:0000313" key="8">
    <source>
        <dbReference type="EMBL" id="KAK4875506.1"/>
    </source>
</evidence>
<feature type="transmembrane region" description="Helical" evidence="6">
    <location>
        <begin position="50"/>
        <end position="72"/>
    </location>
</feature>
<feature type="transmembrane region" description="Helical" evidence="6">
    <location>
        <begin position="328"/>
        <end position="352"/>
    </location>
</feature>
<evidence type="ECO:0000256" key="4">
    <source>
        <dbReference type="ARBA" id="ARBA00023136"/>
    </source>
</evidence>
<feature type="coiled-coil region" evidence="5">
    <location>
        <begin position="243"/>
        <end position="270"/>
    </location>
</feature>
<dbReference type="PANTHER" id="PTHR48021">
    <property type="match status" value="1"/>
</dbReference>
<evidence type="ECO:0000256" key="6">
    <source>
        <dbReference type="SAM" id="Phobius"/>
    </source>
</evidence>
<dbReference type="AlphaFoldDB" id="A0AAN7S7K9"/>
<proteinExistence type="predicted"/>
<feature type="transmembrane region" description="Helical" evidence="6">
    <location>
        <begin position="121"/>
        <end position="139"/>
    </location>
</feature>
<dbReference type="InterPro" id="IPR036259">
    <property type="entry name" value="MFS_trans_sf"/>
</dbReference>
<dbReference type="PANTHER" id="PTHR48021:SF7">
    <property type="entry name" value="RH09188P"/>
    <property type="match status" value="1"/>
</dbReference>
<feature type="transmembrane region" description="Helical" evidence="6">
    <location>
        <begin position="450"/>
        <end position="472"/>
    </location>
</feature>
<feature type="transmembrane region" description="Helical" evidence="6">
    <location>
        <begin position="145"/>
        <end position="166"/>
    </location>
</feature>
<evidence type="ECO:0000313" key="9">
    <source>
        <dbReference type="Proteomes" id="UP001353858"/>
    </source>
</evidence>
<dbReference type="GO" id="GO:0016020">
    <property type="term" value="C:membrane"/>
    <property type="evidence" value="ECO:0007669"/>
    <property type="project" value="UniProtKB-SubCell"/>
</dbReference>
<keyword evidence="2 6" id="KW-0812">Transmembrane</keyword>
<keyword evidence="3 6" id="KW-1133">Transmembrane helix</keyword>
<dbReference type="PROSITE" id="PS50850">
    <property type="entry name" value="MFS"/>
    <property type="match status" value="1"/>
</dbReference>
<evidence type="ECO:0000259" key="7">
    <source>
        <dbReference type="PROSITE" id="PS50850"/>
    </source>
</evidence>
<sequence>MSVRYGAVETAYIPNNDDEYIFEEHFRENSEKIEPTFHERTWWDVVVESFLIVYLLITAANNGMIMGYSAVLLPQLKAVNGSLHIDDEMGSWIASINSASIPVGALLSGIFMNYCGRKGALLIYAAMVALGWVFILSAHNCTVVLIGRFIGGIATSLGMVPGQVYIAEIAHQKKRGSYGSISFIGLSFGILLVYILGSVLQWRIVAGLSIILPIVSAVMLLYLPESPVWYIRKGKIDKAMKACLWFRRNYDEAEEEIDELINRVNREKIEREISTQSTLSILCSRQVIKPFIIMNTFIMFQSLSGVYLFVFYAVEIIDKIGDIGFNNFFVSVVTAAVRLLFTIIATILFAFVGRRPMALISLIGTFVAAFVLGTTLYFAENPNSYVLATCLLCYISANTIGLLILPGMMLGEIFPAKVRALSGSISFSMFSLFNFVFAKMYPLLIQYLRFYGLFWFFGASAFLGTIYIYVALPETKGKTLHEIEDYFMANNLFWITRNKSSKETQRLLS</sequence>
<evidence type="ECO:0000256" key="5">
    <source>
        <dbReference type="SAM" id="Coils"/>
    </source>
</evidence>
<comment type="subcellular location">
    <subcellularLocation>
        <location evidence="1">Membrane</location>
        <topology evidence="1">Multi-pass membrane protein</topology>
    </subcellularLocation>
</comment>
<evidence type="ECO:0000256" key="1">
    <source>
        <dbReference type="ARBA" id="ARBA00004141"/>
    </source>
</evidence>
<dbReference type="InterPro" id="IPR050549">
    <property type="entry name" value="MFS_Trehalose_Transporter"/>
</dbReference>
<dbReference type="InterPro" id="IPR005828">
    <property type="entry name" value="MFS_sugar_transport-like"/>
</dbReference>
<feature type="transmembrane region" description="Helical" evidence="6">
    <location>
        <begin position="178"/>
        <end position="196"/>
    </location>
</feature>
<dbReference type="SUPFAM" id="SSF103473">
    <property type="entry name" value="MFS general substrate transporter"/>
    <property type="match status" value="1"/>
</dbReference>
<feature type="transmembrane region" description="Helical" evidence="6">
    <location>
        <begin position="385"/>
        <end position="406"/>
    </location>
</feature>
<keyword evidence="4 6" id="KW-0472">Membrane</keyword>
<feature type="transmembrane region" description="Helical" evidence="6">
    <location>
        <begin position="202"/>
        <end position="223"/>
    </location>
</feature>
<keyword evidence="5" id="KW-0175">Coiled coil</keyword>
<feature type="transmembrane region" description="Helical" evidence="6">
    <location>
        <begin position="291"/>
        <end position="313"/>
    </location>
</feature>
<organism evidence="8 9">
    <name type="scientific">Aquatica leii</name>
    <dbReference type="NCBI Taxonomy" id="1421715"/>
    <lineage>
        <taxon>Eukaryota</taxon>
        <taxon>Metazoa</taxon>
        <taxon>Ecdysozoa</taxon>
        <taxon>Arthropoda</taxon>
        <taxon>Hexapoda</taxon>
        <taxon>Insecta</taxon>
        <taxon>Pterygota</taxon>
        <taxon>Neoptera</taxon>
        <taxon>Endopterygota</taxon>
        <taxon>Coleoptera</taxon>
        <taxon>Polyphaga</taxon>
        <taxon>Elateriformia</taxon>
        <taxon>Elateroidea</taxon>
        <taxon>Lampyridae</taxon>
        <taxon>Luciolinae</taxon>
        <taxon>Aquatica</taxon>
    </lineage>
</organism>